<evidence type="ECO:0000313" key="1">
    <source>
        <dbReference type="EMBL" id="QBK93326.1"/>
    </source>
</evidence>
<accession>A0A481ZCC6</accession>
<name>A0A481ZCC6_9VIRU</name>
<protein>
    <submittedName>
        <fullName evidence="1">Membrane protein</fullName>
    </submittedName>
</protein>
<organism evidence="1">
    <name type="scientific">Pithovirus LCPAC404</name>
    <dbReference type="NCBI Taxonomy" id="2506597"/>
    <lineage>
        <taxon>Viruses</taxon>
        <taxon>Pithoviruses</taxon>
    </lineage>
</organism>
<dbReference type="EMBL" id="MK500594">
    <property type="protein sequence ID" value="QBK93326.1"/>
    <property type="molecule type" value="Genomic_DNA"/>
</dbReference>
<reference evidence="1" key="1">
    <citation type="journal article" date="2019" name="MBio">
        <title>Virus Genomes from Deep Sea Sediments Expand the Ocean Megavirome and Support Independent Origins of Viral Gigantism.</title>
        <authorList>
            <person name="Backstrom D."/>
            <person name="Yutin N."/>
            <person name="Jorgensen S.L."/>
            <person name="Dharamshi J."/>
            <person name="Homa F."/>
            <person name="Zaremba-Niedwiedzka K."/>
            <person name="Spang A."/>
            <person name="Wolf Y.I."/>
            <person name="Koonin E.V."/>
            <person name="Ettema T.J."/>
        </authorList>
    </citation>
    <scope>NUCLEOTIDE SEQUENCE</scope>
</reference>
<sequence>MNTFLFGVISVLMVSLSIFILLAVGEQFKADSCGHFTNPWCYLDWTCSPEQGGTSMDGTDFPARKLRQVVVNCGMTDENGQPDLSLCPDQWSNPPLINPGVSPVPT</sequence>
<proteinExistence type="predicted"/>
<gene>
    <name evidence="1" type="ORF">LCPAC404_00300</name>
</gene>